<dbReference type="InterPro" id="IPR035892">
    <property type="entry name" value="C2_domain_sf"/>
</dbReference>
<dbReference type="Proteomes" id="UP000187209">
    <property type="component" value="Unassembled WGS sequence"/>
</dbReference>
<accession>A0A1R2B423</accession>
<comment type="caution">
    <text evidence="2">The sequence shown here is derived from an EMBL/GenBank/DDBJ whole genome shotgun (WGS) entry which is preliminary data.</text>
</comment>
<evidence type="ECO:0000259" key="1">
    <source>
        <dbReference type="PROSITE" id="PS50195"/>
    </source>
</evidence>
<organism evidence="2 3">
    <name type="scientific">Stentor coeruleus</name>
    <dbReference type="NCBI Taxonomy" id="5963"/>
    <lineage>
        <taxon>Eukaryota</taxon>
        <taxon>Sar</taxon>
        <taxon>Alveolata</taxon>
        <taxon>Ciliophora</taxon>
        <taxon>Postciliodesmatophora</taxon>
        <taxon>Heterotrichea</taxon>
        <taxon>Heterotrichida</taxon>
        <taxon>Stentoridae</taxon>
        <taxon>Stentor</taxon>
    </lineage>
</organism>
<dbReference type="InterPro" id="IPR001683">
    <property type="entry name" value="PX_dom"/>
</dbReference>
<proteinExistence type="predicted"/>
<evidence type="ECO:0000313" key="2">
    <source>
        <dbReference type="EMBL" id="OMJ71553.1"/>
    </source>
</evidence>
<dbReference type="PROSITE" id="PS50195">
    <property type="entry name" value="PX"/>
    <property type="match status" value="1"/>
</dbReference>
<dbReference type="CDD" id="cd06093">
    <property type="entry name" value="PX_domain"/>
    <property type="match status" value="1"/>
</dbReference>
<dbReference type="Gene3D" id="3.30.1520.10">
    <property type="entry name" value="Phox-like domain"/>
    <property type="match status" value="1"/>
</dbReference>
<dbReference type="InterPro" id="IPR036871">
    <property type="entry name" value="PX_dom_sf"/>
</dbReference>
<sequence>MWKGDKPILRIEIQEAANLKLLDLNIQPFFIITSGDQNIKSKVGISSEDRHTWNEKLSLALDPNSSITFNLFTLQEGQEILIDKSSLPFAEICSLKKSQNTWISFSTAKKQSVGFNISNILTTGIKRETGKSPQLNVTLIFIPNNFLRVVGANIQGYRIVLKGKDAYTVYNVHVTRNDGKTWVKQIRYSQVYAIKNELESVEHGLASIDFPGKTYFEFLSCVWPTLGRFHPENIEKRRKGIEEVLKYIVSRYKNFGADSLNNLLENA</sequence>
<dbReference type="Gene3D" id="2.60.40.150">
    <property type="entry name" value="C2 domain"/>
    <property type="match status" value="1"/>
</dbReference>
<protein>
    <recommendedName>
        <fullName evidence="1">PX domain-containing protein</fullName>
    </recommendedName>
</protein>
<dbReference type="EMBL" id="MPUH01000979">
    <property type="protein sequence ID" value="OMJ71553.1"/>
    <property type="molecule type" value="Genomic_DNA"/>
</dbReference>
<gene>
    <name evidence="2" type="ORF">SteCoe_30193</name>
</gene>
<dbReference type="SUPFAM" id="SSF64268">
    <property type="entry name" value="PX domain"/>
    <property type="match status" value="1"/>
</dbReference>
<dbReference type="OrthoDB" id="10254720at2759"/>
<reference evidence="2 3" key="1">
    <citation type="submission" date="2016-11" db="EMBL/GenBank/DDBJ databases">
        <title>The macronuclear genome of Stentor coeruleus: a giant cell with tiny introns.</title>
        <authorList>
            <person name="Slabodnick M."/>
            <person name="Ruby J.G."/>
            <person name="Reiff S.B."/>
            <person name="Swart E.C."/>
            <person name="Gosai S."/>
            <person name="Prabakaran S."/>
            <person name="Witkowska E."/>
            <person name="Larue G.E."/>
            <person name="Fisher S."/>
            <person name="Freeman R.M."/>
            <person name="Gunawardena J."/>
            <person name="Chu W."/>
            <person name="Stover N.A."/>
            <person name="Gregory B.D."/>
            <person name="Nowacki M."/>
            <person name="Derisi J."/>
            <person name="Roy S.W."/>
            <person name="Marshall W.F."/>
            <person name="Sood P."/>
        </authorList>
    </citation>
    <scope>NUCLEOTIDE SEQUENCE [LARGE SCALE GENOMIC DNA]</scope>
    <source>
        <strain evidence="2">WM001</strain>
    </source>
</reference>
<keyword evidence="3" id="KW-1185">Reference proteome</keyword>
<dbReference type="AlphaFoldDB" id="A0A1R2B423"/>
<dbReference type="GO" id="GO:0035091">
    <property type="term" value="F:phosphatidylinositol binding"/>
    <property type="evidence" value="ECO:0007669"/>
    <property type="project" value="InterPro"/>
</dbReference>
<evidence type="ECO:0000313" key="3">
    <source>
        <dbReference type="Proteomes" id="UP000187209"/>
    </source>
</evidence>
<name>A0A1R2B423_9CILI</name>
<feature type="domain" description="PX" evidence="1">
    <location>
        <begin position="148"/>
        <end position="267"/>
    </location>
</feature>